<dbReference type="STRING" id="200361.A0A453BRR5"/>
<dbReference type="PANTHER" id="PTHR11046">
    <property type="entry name" value="OLIGORIBONUCLEASE, MITOCHONDRIAL"/>
    <property type="match status" value="1"/>
</dbReference>
<dbReference type="GO" id="GO:0003676">
    <property type="term" value="F:nucleic acid binding"/>
    <property type="evidence" value="ECO:0007669"/>
    <property type="project" value="InterPro"/>
</dbReference>
<dbReference type="EnsemblPlants" id="AET2Gv20612900.2">
    <property type="protein sequence ID" value="AET2Gv20612900.2"/>
    <property type="gene ID" value="AET2Gv20612900"/>
</dbReference>
<keyword evidence="4" id="KW-0269">Exonuclease</keyword>
<reference evidence="8" key="2">
    <citation type="journal article" date="2017" name="Nat. Plants">
        <title>The Aegilops tauschii genome reveals multiple impacts of transposons.</title>
        <authorList>
            <person name="Zhao G."/>
            <person name="Zou C."/>
            <person name="Li K."/>
            <person name="Wang K."/>
            <person name="Li T."/>
            <person name="Gao L."/>
            <person name="Zhang X."/>
            <person name="Wang H."/>
            <person name="Yang Z."/>
            <person name="Liu X."/>
            <person name="Jiang W."/>
            <person name="Mao L."/>
            <person name="Kong X."/>
            <person name="Jiao Y."/>
            <person name="Jia J."/>
        </authorList>
    </citation>
    <scope>NUCLEOTIDE SEQUENCE [LARGE SCALE GENOMIC DNA]</scope>
    <source>
        <strain evidence="8">cv. AL8/78</strain>
    </source>
</reference>
<reference evidence="7" key="3">
    <citation type="journal article" date="2017" name="Nature">
        <title>Genome sequence of the progenitor of the wheat D genome Aegilops tauschii.</title>
        <authorList>
            <person name="Luo M.C."/>
            <person name="Gu Y.Q."/>
            <person name="Puiu D."/>
            <person name="Wang H."/>
            <person name="Twardziok S.O."/>
            <person name="Deal K.R."/>
            <person name="Huo N."/>
            <person name="Zhu T."/>
            <person name="Wang L."/>
            <person name="Wang Y."/>
            <person name="McGuire P.E."/>
            <person name="Liu S."/>
            <person name="Long H."/>
            <person name="Ramasamy R.K."/>
            <person name="Rodriguez J.C."/>
            <person name="Van S.L."/>
            <person name="Yuan L."/>
            <person name="Wang Z."/>
            <person name="Xia Z."/>
            <person name="Xiao L."/>
            <person name="Anderson O.D."/>
            <person name="Ouyang S."/>
            <person name="Liang Y."/>
            <person name="Zimin A.V."/>
            <person name="Pertea G."/>
            <person name="Qi P."/>
            <person name="Bennetzen J.L."/>
            <person name="Dai X."/>
            <person name="Dawson M.W."/>
            <person name="Muller H.G."/>
            <person name="Kugler K."/>
            <person name="Rivarola-Duarte L."/>
            <person name="Spannagl M."/>
            <person name="Mayer K.F.X."/>
            <person name="Lu F.H."/>
            <person name="Bevan M.W."/>
            <person name="Leroy P."/>
            <person name="Li P."/>
            <person name="You F.M."/>
            <person name="Sun Q."/>
            <person name="Liu Z."/>
            <person name="Lyons E."/>
            <person name="Wicker T."/>
            <person name="Salzberg S.L."/>
            <person name="Devos K.M."/>
            <person name="Dvorak J."/>
        </authorList>
    </citation>
    <scope>NUCLEOTIDE SEQUENCE [LARGE SCALE GENOMIC DNA]</scope>
    <source>
        <strain evidence="7">cv. AL8/78</strain>
    </source>
</reference>
<protein>
    <recommendedName>
        <fullName evidence="6">Exonuclease domain-containing protein</fullName>
    </recommendedName>
</protein>
<dbReference type="Pfam" id="PF00929">
    <property type="entry name" value="RNase_T"/>
    <property type="match status" value="1"/>
</dbReference>
<dbReference type="InterPro" id="IPR022894">
    <property type="entry name" value="Oligoribonuclease"/>
</dbReference>
<organism evidence="7 8">
    <name type="scientific">Aegilops tauschii subsp. strangulata</name>
    <name type="common">Goatgrass</name>
    <dbReference type="NCBI Taxonomy" id="200361"/>
    <lineage>
        <taxon>Eukaryota</taxon>
        <taxon>Viridiplantae</taxon>
        <taxon>Streptophyta</taxon>
        <taxon>Embryophyta</taxon>
        <taxon>Tracheophyta</taxon>
        <taxon>Spermatophyta</taxon>
        <taxon>Magnoliopsida</taxon>
        <taxon>Liliopsida</taxon>
        <taxon>Poales</taxon>
        <taxon>Poaceae</taxon>
        <taxon>BOP clade</taxon>
        <taxon>Pooideae</taxon>
        <taxon>Triticodae</taxon>
        <taxon>Triticeae</taxon>
        <taxon>Triticinae</taxon>
        <taxon>Aegilops</taxon>
    </lineage>
</organism>
<dbReference type="NCBIfam" id="NF003765">
    <property type="entry name" value="PRK05359.1"/>
    <property type="match status" value="1"/>
</dbReference>
<dbReference type="InterPro" id="IPR013520">
    <property type="entry name" value="Ribonucl_H"/>
</dbReference>
<dbReference type="Gramene" id="AET2Gv20612900.2">
    <property type="protein sequence ID" value="AET2Gv20612900.2"/>
    <property type="gene ID" value="AET2Gv20612900"/>
</dbReference>
<reference evidence="7" key="4">
    <citation type="submission" date="2019-03" db="UniProtKB">
        <authorList>
            <consortium name="EnsemblPlants"/>
        </authorList>
    </citation>
    <scope>IDENTIFICATION</scope>
</reference>
<name>A0A453BRR5_AEGTS</name>
<evidence type="ECO:0000256" key="2">
    <source>
        <dbReference type="ARBA" id="ARBA00022722"/>
    </source>
</evidence>
<dbReference type="GO" id="GO:0000175">
    <property type="term" value="F:3'-5'-RNA exonuclease activity"/>
    <property type="evidence" value="ECO:0007669"/>
    <property type="project" value="InterPro"/>
</dbReference>
<reference evidence="7" key="5">
    <citation type="journal article" date="2021" name="G3 (Bethesda)">
        <title>Aegilops tauschii genome assembly Aet v5.0 features greater sequence contiguity and improved annotation.</title>
        <authorList>
            <person name="Wang L."/>
            <person name="Zhu T."/>
            <person name="Rodriguez J.C."/>
            <person name="Deal K.R."/>
            <person name="Dubcovsky J."/>
            <person name="McGuire P.E."/>
            <person name="Lux T."/>
            <person name="Spannagl M."/>
            <person name="Mayer K.F.X."/>
            <person name="Baldrich P."/>
            <person name="Meyers B.C."/>
            <person name="Huo N."/>
            <person name="Gu Y.Q."/>
            <person name="Zhou H."/>
            <person name="Devos K.M."/>
            <person name="Bennetzen J.L."/>
            <person name="Unver T."/>
            <person name="Budak H."/>
            <person name="Gulick P.J."/>
            <person name="Galiba G."/>
            <person name="Kalapos B."/>
            <person name="Nelson D.R."/>
            <person name="Li P."/>
            <person name="You F.M."/>
            <person name="Luo M.C."/>
            <person name="Dvorak J."/>
        </authorList>
    </citation>
    <scope>NUCLEOTIDE SEQUENCE [LARGE SCALE GENOMIC DNA]</scope>
    <source>
        <strain evidence="7">cv. AL8/78</strain>
    </source>
</reference>
<evidence type="ECO:0000256" key="3">
    <source>
        <dbReference type="ARBA" id="ARBA00022801"/>
    </source>
</evidence>
<keyword evidence="8" id="KW-1185">Reference proteome</keyword>
<evidence type="ECO:0000256" key="1">
    <source>
        <dbReference type="ARBA" id="ARBA00009921"/>
    </source>
</evidence>
<dbReference type="GO" id="GO:0005739">
    <property type="term" value="C:mitochondrion"/>
    <property type="evidence" value="ECO:0007669"/>
    <property type="project" value="TreeGrafter"/>
</dbReference>
<dbReference type="Gene3D" id="3.30.420.10">
    <property type="entry name" value="Ribonuclease H-like superfamily/Ribonuclease H"/>
    <property type="match status" value="1"/>
</dbReference>
<evidence type="ECO:0000259" key="6">
    <source>
        <dbReference type="SMART" id="SM00479"/>
    </source>
</evidence>
<dbReference type="Proteomes" id="UP000015105">
    <property type="component" value="Chromosome 2D"/>
</dbReference>
<sequence>LEALVALSISCRLSNLVLRGFIFNLGKIWERMANLANMFAVLDLDGEDDRKEVEQPTSSKPEAAATAAARKPDSGMVNNKMIVNYNGDTLGSSSSEYKMPLVWIDLEMTGLDIRKDRILEIACIITDGKLTKRIEGPDLVIRQSKECLDNMNEWCKTHHGASGLTEQVLQSDISECDAEKQVLDFVRRYIGSATPLIAGNSIYTDLLFLKEYMPQLAGIFPHVIVDVSSITALCIRWFPKERKQAPRKEKNHRALDDIRESIMELQYYKENIFKSRQSKH</sequence>
<feature type="region of interest" description="Disordered" evidence="5">
    <location>
        <begin position="50"/>
        <end position="72"/>
    </location>
</feature>
<dbReference type="CDD" id="cd06135">
    <property type="entry name" value="Orn"/>
    <property type="match status" value="1"/>
</dbReference>
<dbReference type="PANTHER" id="PTHR11046:SF14">
    <property type="entry name" value="EXONUCLEASE DOMAIN-CONTAINING PROTEIN"/>
    <property type="match status" value="1"/>
</dbReference>
<evidence type="ECO:0000256" key="5">
    <source>
        <dbReference type="SAM" id="MobiDB-lite"/>
    </source>
</evidence>
<accession>A0A453BRR5</accession>
<dbReference type="InterPro" id="IPR012337">
    <property type="entry name" value="RNaseH-like_sf"/>
</dbReference>
<evidence type="ECO:0000313" key="8">
    <source>
        <dbReference type="Proteomes" id="UP000015105"/>
    </source>
</evidence>
<dbReference type="FunFam" id="3.30.420.10:FF:000003">
    <property type="entry name" value="Oligoribonuclease"/>
    <property type="match status" value="1"/>
</dbReference>
<feature type="domain" description="Exonuclease" evidence="6">
    <location>
        <begin position="100"/>
        <end position="274"/>
    </location>
</feature>
<dbReference type="InterPro" id="IPR036397">
    <property type="entry name" value="RNaseH_sf"/>
</dbReference>
<proteinExistence type="inferred from homology"/>
<comment type="similarity">
    <text evidence="1">Belongs to the oligoribonuclease family.</text>
</comment>
<reference evidence="8" key="1">
    <citation type="journal article" date="2014" name="Science">
        <title>Ancient hybridizations among the ancestral genomes of bread wheat.</title>
        <authorList>
            <consortium name="International Wheat Genome Sequencing Consortium,"/>
            <person name="Marcussen T."/>
            <person name="Sandve S.R."/>
            <person name="Heier L."/>
            <person name="Spannagl M."/>
            <person name="Pfeifer M."/>
            <person name="Jakobsen K.S."/>
            <person name="Wulff B.B."/>
            <person name="Steuernagel B."/>
            <person name="Mayer K.F."/>
            <person name="Olsen O.A."/>
        </authorList>
    </citation>
    <scope>NUCLEOTIDE SEQUENCE [LARGE SCALE GENOMIC DNA]</scope>
    <source>
        <strain evidence="8">cv. AL8/78</strain>
    </source>
</reference>
<dbReference type="AlphaFoldDB" id="A0A453BRR5"/>
<evidence type="ECO:0000313" key="7">
    <source>
        <dbReference type="EnsemblPlants" id="AET2Gv20612900.2"/>
    </source>
</evidence>
<evidence type="ECO:0000256" key="4">
    <source>
        <dbReference type="ARBA" id="ARBA00022839"/>
    </source>
</evidence>
<keyword evidence="3" id="KW-0378">Hydrolase</keyword>
<dbReference type="SMART" id="SM00479">
    <property type="entry name" value="EXOIII"/>
    <property type="match status" value="1"/>
</dbReference>
<keyword evidence="2" id="KW-0540">Nuclease</keyword>
<dbReference type="SUPFAM" id="SSF53098">
    <property type="entry name" value="Ribonuclease H-like"/>
    <property type="match status" value="1"/>
</dbReference>